<dbReference type="Pfam" id="PF26309">
    <property type="entry name" value="DUF8082"/>
    <property type="match status" value="2"/>
</dbReference>
<dbReference type="AlphaFoldDB" id="A0AA96WNJ4"/>
<dbReference type="PANTHER" id="PTHR24363">
    <property type="entry name" value="SERINE/THREONINE PROTEIN KINASE"/>
    <property type="match status" value="1"/>
</dbReference>
<feature type="compositionally biased region" description="Polar residues" evidence="10">
    <location>
        <begin position="296"/>
        <end position="307"/>
    </location>
</feature>
<feature type="domain" description="Protein kinase" evidence="11">
    <location>
        <begin position="7"/>
        <end position="273"/>
    </location>
</feature>
<evidence type="ECO:0000256" key="9">
    <source>
        <dbReference type="PROSITE-ProRule" id="PRU10141"/>
    </source>
</evidence>
<evidence type="ECO:0000256" key="2">
    <source>
        <dbReference type="ARBA" id="ARBA00022527"/>
    </source>
</evidence>
<evidence type="ECO:0000256" key="6">
    <source>
        <dbReference type="ARBA" id="ARBA00022840"/>
    </source>
</evidence>
<evidence type="ECO:0000313" key="12">
    <source>
        <dbReference type="EMBL" id="WNZ25091.1"/>
    </source>
</evidence>
<dbReference type="PANTHER" id="PTHR24363:SF0">
    <property type="entry name" value="SERINE_THREONINE KINASE LIKE DOMAIN CONTAINING 1"/>
    <property type="match status" value="1"/>
</dbReference>
<dbReference type="Gene3D" id="1.10.510.10">
    <property type="entry name" value="Transferase(Phosphotransferase) domain 1"/>
    <property type="match status" value="1"/>
</dbReference>
<comment type="catalytic activity">
    <reaction evidence="8">
        <text>L-seryl-[protein] + ATP = O-phospho-L-seryl-[protein] + ADP + H(+)</text>
        <dbReference type="Rhea" id="RHEA:17989"/>
        <dbReference type="Rhea" id="RHEA-COMP:9863"/>
        <dbReference type="Rhea" id="RHEA-COMP:11604"/>
        <dbReference type="ChEBI" id="CHEBI:15378"/>
        <dbReference type="ChEBI" id="CHEBI:29999"/>
        <dbReference type="ChEBI" id="CHEBI:30616"/>
        <dbReference type="ChEBI" id="CHEBI:83421"/>
        <dbReference type="ChEBI" id="CHEBI:456216"/>
        <dbReference type="EC" id="2.7.11.1"/>
    </reaction>
</comment>
<accession>A0AA96WNJ4</accession>
<evidence type="ECO:0000256" key="4">
    <source>
        <dbReference type="ARBA" id="ARBA00022741"/>
    </source>
</evidence>
<evidence type="ECO:0000256" key="7">
    <source>
        <dbReference type="ARBA" id="ARBA00047899"/>
    </source>
</evidence>
<keyword evidence="4 9" id="KW-0547">Nucleotide-binding</keyword>
<evidence type="ECO:0000256" key="3">
    <source>
        <dbReference type="ARBA" id="ARBA00022679"/>
    </source>
</evidence>
<dbReference type="InterPro" id="IPR017441">
    <property type="entry name" value="Protein_kinase_ATP_BS"/>
</dbReference>
<feature type="binding site" evidence="9">
    <location>
        <position position="37"/>
    </location>
    <ligand>
        <name>ATP</name>
        <dbReference type="ChEBI" id="CHEBI:30616"/>
    </ligand>
</feature>
<dbReference type="Pfam" id="PF00069">
    <property type="entry name" value="Pkinase"/>
    <property type="match status" value="1"/>
</dbReference>
<dbReference type="InterPro" id="IPR011009">
    <property type="entry name" value="Kinase-like_dom_sf"/>
</dbReference>
<dbReference type="Gene3D" id="3.30.200.20">
    <property type="entry name" value="Phosphorylase Kinase, domain 1"/>
    <property type="match status" value="1"/>
</dbReference>
<dbReference type="GO" id="GO:0005524">
    <property type="term" value="F:ATP binding"/>
    <property type="evidence" value="ECO:0007669"/>
    <property type="project" value="UniProtKB-UniRule"/>
</dbReference>
<keyword evidence="5 12" id="KW-0418">Kinase</keyword>
<dbReference type="SUPFAM" id="SSF56112">
    <property type="entry name" value="Protein kinase-like (PK-like)"/>
    <property type="match status" value="1"/>
</dbReference>
<evidence type="ECO:0000256" key="5">
    <source>
        <dbReference type="ARBA" id="ARBA00022777"/>
    </source>
</evidence>
<dbReference type="RefSeq" id="WP_316431203.1">
    <property type="nucleotide sequence ID" value="NZ_CP053586.1"/>
</dbReference>
<keyword evidence="2 12" id="KW-0723">Serine/threonine-protein kinase</keyword>
<feature type="region of interest" description="Disordered" evidence="10">
    <location>
        <begin position="276"/>
        <end position="312"/>
    </location>
</feature>
<dbReference type="CDD" id="cd14014">
    <property type="entry name" value="STKc_PknB_like"/>
    <property type="match status" value="1"/>
</dbReference>
<dbReference type="PROSITE" id="PS50011">
    <property type="entry name" value="PROTEIN_KINASE_DOM"/>
    <property type="match status" value="1"/>
</dbReference>
<dbReference type="EC" id="2.7.11.1" evidence="1"/>
<dbReference type="GO" id="GO:0004674">
    <property type="term" value="F:protein serine/threonine kinase activity"/>
    <property type="evidence" value="ECO:0007669"/>
    <property type="project" value="UniProtKB-KW"/>
</dbReference>
<keyword evidence="3" id="KW-0808">Transferase</keyword>
<gene>
    <name evidence="12" type="ORF">HJG54_21055</name>
</gene>
<proteinExistence type="predicted"/>
<name>A0AA96WNJ4_9CYAN</name>
<evidence type="ECO:0000259" key="11">
    <source>
        <dbReference type="PROSITE" id="PS50011"/>
    </source>
</evidence>
<organism evidence="12">
    <name type="scientific">Leptolyngbya sp. NK1-12</name>
    <dbReference type="NCBI Taxonomy" id="2547451"/>
    <lineage>
        <taxon>Bacteria</taxon>
        <taxon>Bacillati</taxon>
        <taxon>Cyanobacteriota</taxon>
        <taxon>Cyanophyceae</taxon>
        <taxon>Leptolyngbyales</taxon>
        <taxon>Leptolyngbyaceae</taxon>
        <taxon>Leptolyngbya group</taxon>
        <taxon>Leptolyngbya</taxon>
    </lineage>
</organism>
<dbReference type="InterPro" id="IPR000719">
    <property type="entry name" value="Prot_kinase_dom"/>
</dbReference>
<dbReference type="InterPro" id="IPR058395">
    <property type="entry name" value="DUF8082"/>
</dbReference>
<dbReference type="EMBL" id="CP053586">
    <property type="protein sequence ID" value="WNZ25091.1"/>
    <property type="molecule type" value="Genomic_DNA"/>
</dbReference>
<evidence type="ECO:0000256" key="10">
    <source>
        <dbReference type="SAM" id="MobiDB-lite"/>
    </source>
</evidence>
<evidence type="ECO:0000256" key="1">
    <source>
        <dbReference type="ARBA" id="ARBA00012513"/>
    </source>
</evidence>
<comment type="catalytic activity">
    <reaction evidence="7">
        <text>L-threonyl-[protein] + ATP = O-phospho-L-threonyl-[protein] + ADP + H(+)</text>
        <dbReference type="Rhea" id="RHEA:46608"/>
        <dbReference type="Rhea" id="RHEA-COMP:11060"/>
        <dbReference type="Rhea" id="RHEA-COMP:11605"/>
        <dbReference type="ChEBI" id="CHEBI:15378"/>
        <dbReference type="ChEBI" id="CHEBI:30013"/>
        <dbReference type="ChEBI" id="CHEBI:30616"/>
        <dbReference type="ChEBI" id="CHEBI:61977"/>
        <dbReference type="ChEBI" id="CHEBI:456216"/>
        <dbReference type="EC" id="2.7.11.1"/>
    </reaction>
</comment>
<reference evidence="12" key="1">
    <citation type="submission" date="2020-05" db="EMBL/GenBank/DDBJ databases">
        <authorList>
            <person name="Zhu T."/>
            <person name="Keshari N."/>
            <person name="Lu X."/>
        </authorList>
    </citation>
    <scope>NUCLEOTIDE SEQUENCE</scope>
    <source>
        <strain evidence="12">NK1-12</strain>
    </source>
</reference>
<keyword evidence="6 9" id="KW-0067">ATP-binding</keyword>
<protein>
    <recommendedName>
        <fullName evidence="1">non-specific serine/threonine protein kinase</fullName>
        <ecNumber evidence="1">2.7.11.1</ecNumber>
    </recommendedName>
</protein>
<dbReference type="PROSITE" id="PS00107">
    <property type="entry name" value="PROTEIN_KINASE_ATP"/>
    <property type="match status" value="1"/>
</dbReference>
<sequence>MLINNRYQIQKLLGRGGFGQTYLAYDTHCFNHPCVLKEFAPANRTQYAMQKARELFEREARVLYEIDHPQIPKFLAWFVAQERLFLVQEYIAGETYAQLLRERQSQRQAFSEAEVIQWFQDLLPVLEYLHQRQIVHRDISPDNVMRPNASNSRPVLIDFGLVKQTINRIYAYGKASDTASFVGKFGYAPPEQLRMGQCFPSSDLYALGVTALVLLTGQEPQLLMDQETLEWRWQDSVKISTTLARILERMLHDKPKARYQSAAEILADLRPVIPSAQLPRSSPLPPNSSAAARYSPTASQQPVTTHPANCPPTPTTLTSAFIHHCQQELSRRIGPIATFVLEQVLTQSANLTPAELIESLATEIPDLAQAEEFRASLTSELWSSPQFSQSSSNASTNYSKNYSKNFASSVSLPGTKPPINFSSDFLERCQQALVQCIGPVGTLILDDLLMQQTPISPEELVEAIVNEITDPQQARMFWQLMHQP</sequence>
<evidence type="ECO:0000256" key="8">
    <source>
        <dbReference type="ARBA" id="ARBA00048679"/>
    </source>
</evidence>